<accession>A0A137PEP7</accession>
<feature type="coiled-coil region" evidence="1">
    <location>
        <begin position="570"/>
        <end position="597"/>
    </location>
</feature>
<dbReference type="EMBL" id="KQ964436">
    <property type="protein sequence ID" value="KXN73484.1"/>
    <property type="molecule type" value="Genomic_DNA"/>
</dbReference>
<keyword evidence="5" id="KW-1185">Reference proteome</keyword>
<dbReference type="SUPFAM" id="SSF48371">
    <property type="entry name" value="ARM repeat"/>
    <property type="match status" value="1"/>
</dbReference>
<keyword evidence="1" id="KW-0175">Coiled coil</keyword>
<reference evidence="4 5" key="1">
    <citation type="journal article" date="2015" name="Genome Biol. Evol.">
        <title>Phylogenomic analyses indicate that early fungi evolved digesting cell walls of algal ancestors of land plants.</title>
        <authorList>
            <person name="Chang Y."/>
            <person name="Wang S."/>
            <person name="Sekimoto S."/>
            <person name="Aerts A.L."/>
            <person name="Choi C."/>
            <person name="Clum A."/>
            <person name="LaButti K.M."/>
            <person name="Lindquist E.A."/>
            <person name="Yee Ngan C."/>
            <person name="Ohm R.A."/>
            <person name="Salamov A.A."/>
            <person name="Grigoriev I.V."/>
            <person name="Spatafora J.W."/>
            <person name="Berbee M.L."/>
        </authorList>
    </citation>
    <scope>NUCLEOTIDE SEQUENCE [LARGE SCALE GENOMIC DNA]</scope>
    <source>
        <strain evidence="4 5">NRRL 28638</strain>
    </source>
</reference>
<proteinExistence type="predicted"/>
<feature type="domain" description="Integrator complex subunit 3 N-terminal" evidence="3">
    <location>
        <begin position="66"/>
        <end position="462"/>
    </location>
</feature>
<dbReference type="InterPro" id="IPR019333">
    <property type="entry name" value="INTS3_N"/>
</dbReference>
<name>A0A137PEP7_CONC2</name>
<dbReference type="PANTHER" id="PTHR13587">
    <property type="entry name" value="INTEGRATOR COMPLEX SUBUNIT 3"/>
    <property type="match status" value="1"/>
</dbReference>
<evidence type="ECO:0000256" key="1">
    <source>
        <dbReference type="SAM" id="Coils"/>
    </source>
</evidence>
<feature type="compositionally biased region" description="Polar residues" evidence="2">
    <location>
        <begin position="545"/>
        <end position="566"/>
    </location>
</feature>
<dbReference type="InterPro" id="IPR016024">
    <property type="entry name" value="ARM-type_fold"/>
</dbReference>
<organism evidence="4 5">
    <name type="scientific">Conidiobolus coronatus (strain ATCC 28846 / CBS 209.66 / NRRL 28638)</name>
    <name type="common">Delacroixia coronata</name>
    <dbReference type="NCBI Taxonomy" id="796925"/>
    <lineage>
        <taxon>Eukaryota</taxon>
        <taxon>Fungi</taxon>
        <taxon>Fungi incertae sedis</taxon>
        <taxon>Zoopagomycota</taxon>
        <taxon>Entomophthoromycotina</taxon>
        <taxon>Entomophthoromycetes</taxon>
        <taxon>Entomophthorales</taxon>
        <taxon>Ancylistaceae</taxon>
        <taxon>Conidiobolus</taxon>
    </lineage>
</organism>
<evidence type="ECO:0000313" key="5">
    <source>
        <dbReference type="Proteomes" id="UP000070444"/>
    </source>
</evidence>
<feature type="region of interest" description="Disordered" evidence="2">
    <location>
        <begin position="483"/>
        <end position="569"/>
    </location>
</feature>
<dbReference type="Pfam" id="PF10189">
    <property type="entry name" value="Ints3_N"/>
    <property type="match status" value="1"/>
</dbReference>
<dbReference type="GO" id="GO:0005737">
    <property type="term" value="C:cytoplasm"/>
    <property type="evidence" value="ECO:0007669"/>
    <property type="project" value="TreeGrafter"/>
</dbReference>
<feature type="compositionally biased region" description="Pro residues" evidence="2">
    <location>
        <begin position="490"/>
        <end position="507"/>
    </location>
</feature>
<dbReference type="STRING" id="796925.A0A137PEP7"/>
<dbReference type="InterPro" id="IPR045334">
    <property type="entry name" value="INTS3"/>
</dbReference>
<dbReference type="Proteomes" id="UP000070444">
    <property type="component" value="Unassembled WGS sequence"/>
</dbReference>
<dbReference type="OrthoDB" id="2021145at2759"/>
<evidence type="ECO:0000256" key="2">
    <source>
        <dbReference type="SAM" id="MobiDB-lite"/>
    </source>
</evidence>
<evidence type="ECO:0000259" key="3">
    <source>
        <dbReference type="Pfam" id="PF10189"/>
    </source>
</evidence>
<protein>
    <recommendedName>
        <fullName evidence="3">Integrator complex subunit 3 N-terminal domain-containing protein</fullName>
    </recommendedName>
</protein>
<dbReference type="PANTHER" id="PTHR13587:SF7">
    <property type="entry name" value="INTEGRATOR COMPLEX SUBUNIT 3"/>
    <property type="match status" value="1"/>
</dbReference>
<sequence length="805" mass="92631">MISPDLIDLPKKLFETSSIEDEPSIDQDFQNCYEEFYIPLEGKSEIDIENQLNSQATLPDGKPNLSLMKGLIHSILINQEHALLNLTRIFRSIPSSREHFVDIISPLLIHDDFHKIHFYCRKQLIWIINNITGQVYNIEQLYHLLIRNIPACKVDPLSISFCNEVVELFFNQREMIINMPSILKSTVYILLCMINDHKNQVELRKKEIDAVTYFLKADFMTCVSIGREFIRVLHSILQVPEIADLWANMVVMPQRIHPNFHGIQQILRMPTLQEIFELRISFKMANYIQYLLHNVTIEQRILYVPLFKKIFLNEPEMEGFYPDLIRYLVGCQSCKGSVKPDALTRYNVIVELISQLQSMTGISDCQLALVFDWLFFQGGVDSYFNIEPAALIICNFLSHYSHVSNTLLEFLFESAEHFYQDPSSPYQTGLINGMHALCSYGVISTLDPLFEFNVDPKLKKKIYDTFKTFLSEKVLNTFDPNSIFNGPGSMRPPTPTHGSPSPGPPHTPSNEPFEMEPNWGSDEQEGVNFSPTHEDFNECNETENFDQQIQNGSEQQHTPENINSPIDDSLNFDDESLAEYREQLEKLKELSNQADYSEAASTMGELIEKILKADDLNPELVNVLTILISDLTYVEVSSETIEKHEGEFVSTDIQDILTPIIDQIIKNIDNEETFGKLSDLTWKLTSNSKHLSYRILIQLIRQNEEISKAYQTFSTIISHWPDDLNQTICNIFDDLCCTSLELFDCLLPQFYRYIPECVGDLNLILIIIQNLNPSIENNLMSMLTSNRLIIFGPKIPLYLGKYGKL</sequence>
<evidence type="ECO:0000313" key="4">
    <source>
        <dbReference type="EMBL" id="KXN73484.1"/>
    </source>
</evidence>
<gene>
    <name evidence="4" type="ORF">CONCODRAFT_110351</name>
</gene>
<dbReference type="AlphaFoldDB" id="A0A137PEP7"/>